<dbReference type="EMBL" id="JAVDVI010000024">
    <property type="protein sequence ID" value="MDR6969586.1"/>
    <property type="molecule type" value="Genomic_DNA"/>
</dbReference>
<accession>A0ABU1TUN4</accession>
<comment type="caution">
    <text evidence="1">The sequence shown here is derived from an EMBL/GenBank/DDBJ whole genome shotgun (WGS) entry which is preliminary data.</text>
</comment>
<evidence type="ECO:0000313" key="2">
    <source>
        <dbReference type="Proteomes" id="UP001255185"/>
    </source>
</evidence>
<sequence length="189" mass="21728">MKNKLIILIVTTFVLLSCVKKTEQKNISKAQSNTEESQPKEIPKKNILVIDAVKKFGPHISSTYQKAVCTELVIQIIEKFHPLENTDKNRIRIITVENIQDLLKTNSPIPKGVYYALIEKKIGFSIEQEKVLEGDFVQFWTETWGHCGIVKSINPEKKEMELYSSFPSTNGYGIQKFSIPEYSFFVRLK</sequence>
<proteinExistence type="predicted"/>
<protein>
    <recommendedName>
        <fullName evidence="3">Peptidase C51 domain-containing protein</fullName>
    </recommendedName>
</protein>
<dbReference type="RefSeq" id="WP_310028800.1">
    <property type="nucleotide sequence ID" value="NZ_JAVDVI010000024.1"/>
</dbReference>
<keyword evidence="2" id="KW-1185">Reference proteome</keyword>
<reference evidence="1 2" key="1">
    <citation type="submission" date="2023-07" db="EMBL/GenBank/DDBJ databases">
        <title>Sorghum-associated microbial communities from plants grown in Nebraska, USA.</title>
        <authorList>
            <person name="Schachtman D."/>
        </authorList>
    </citation>
    <scope>NUCLEOTIDE SEQUENCE [LARGE SCALE GENOMIC DNA]</scope>
    <source>
        <strain evidence="1 2">3773</strain>
    </source>
</reference>
<evidence type="ECO:0000313" key="1">
    <source>
        <dbReference type="EMBL" id="MDR6969586.1"/>
    </source>
</evidence>
<evidence type="ECO:0008006" key="3">
    <source>
        <dbReference type="Google" id="ProtNLM"/>
    </source>
</evidence>
<name>A0ABU1TUN4_9FLAO</name>
<gene>
    <name evidence="1" type="ORF">J2X31_003619</name>
</gene>
<dbReference type="Proteomes" id="UP001255185">
    <property type="component" value="Unassembled WGS sequence"/>
</dbReference>
<dbReference type="PROSITE" id="PS51257">
    <property type="entry name" value="PROKAR_LIPOPROTEIN"/>
    <property type="match status" value="1"/>
</dbReference>
<organism evidence="1 2">
    <name type="scientific">Flavobacterium arsenatis</name>
    <dbReference type="NCBI Taxonomy" id="1484332"/>
    <lineage>
        <taxon>Bacteria</taxon>
        <taxon>Pseudomonadati</taxon>
        <taxon>Bacteroidota</taxon>
        <taxon>Flavobacteriia</taxon>
        <taxon>Flavobacteriales</taxon>
        <taxon>Flavobacteriaceae</taxon>
        <taxon>Flavobacterium</taxon>
    </lineage>
</organism>